<dbReference type="InterPro" id="IPR013783">
    <property type="entry name" value="Ig-like_fold"/>
</dbReference>
<dbReference type="GO" id="GO:0005886">
    <property type="term" value="C:plasma membrane"/>
    <property type="evidence" value="ECO:0007669"/>
    <property type="project" value="TreeGrafter"/>
</dbReference>
<dbReference type="SUPFAM" id="SSF49265">
    <property type="entry name" value="Fibronectin type III"/>
    <property type="match status" value="2"/>
</dbReference>
<feature type="chain" id="PRO_5007586766" description="Fibronectin type-III domain-containing protein" evidence="3">
    <location>
        <begin position="20"/>
        <end position="583"/>
    </location>
</feature>
<evidence type="ECO:0000256" key="2">
    <source>
        <dbReference type="SAM" id="Phobius"/>
    </source>
</evidence>
<evidence type="ECO:0000256" key="1">
    <source>
        <dbReference type="SAM" id="MobiDB-lite"/>
    </source>
</evidence>
<feature type="transmembrane region" description="Helical" evidence="2">
    <location>
        <begin position="228"/>
        <end position="253"/>
    </location>
</feature>
<dbReference type="PANTHER" id="PTHR20859">
    <property type="entry name" value="INTERFERON/INTERLEUKIN RECEPTOR"/>
    <property type="match status" value="1"/>
</dbReference>
<dbReference type="OrthoDB" id="10031784at2759"/>
<feature type="domain" description="Fibronectin type-III" evidence="4">
    <location>
        <begin position="23"/>
        <end position="117"/>
    </location>
</feature>
<feature type="signal peptide" evidence="3">
    <location>
        <begin position="1"/>
        <end position="19"/>
    </location>
</feature>
<feature type="region of interest" description="Disordered" evidence="1">
    <location>
        <begin position="548"/>
        <end position="568"/>
    </location>
</feature>
<dbReference type="GO" id="GO:0042018">
    <property type="term" value="F:interleukin-22 receptor activity"/>
    <property type="evidence" value="ECO:0007669"/>
    <property type="project" value="TreeGrafter"/>
</dbReference>
<evidence type="ECO:0000256" key="3">
    <source>
        <dbReference type="SAM" id="SignalP"/>
    </source>
</evidence>
<dbReference type="KEGG" id="amj:109281795"/>
<gene>
    <name evidence="5" type="ORF">Y1Q_0007393</name>
</gene>
<name>A0A151P7M7_ALLMI</name>
<evidence type="ECO:0000313" key="6">
    <source>
        <dbReference type="Proteomes" id="UP000050525"/>
    </source>
</evidence>
<organism evidence="5 6">
    <name type="scientific">Alligator mississippiensis</name>
    <name type="common">American alligator</name>
    <dbReference type="NCBI Taxonomy" id="8496"/>
    <lineage>
        <taxon>Eukaryota</taxon>
        <taxon>Metazoa</taxon>
        <taxon>Chordata</taxon>
        <taxon>Craniata</taxon>
        <taxon>Vertebrata</taxon>
        <taxon>Euteleostomi</taxon>
        <taxon>Archelosauria</taxon>
        <taxon>Archosauria</taxon>
        <taxon>Crocodylia</taxon>
        <taxon>Alligatoridae</taxon>
        <taxon>Alligatorinae</taxon>
        <taxon>Alligator</taxon>
    </lineage>
</organism>
<keyword evidence="2" id="KW-0812">Transmembrane</keyword>
<dbReference type="InterPro" id="IPR050650">
    <property type="entry name" value="Type-II_Cytokine-TF_Rcpt"/>
</dbReference>
<keyword evidence="2" id="KW-0472">Membrane</keyword>
<sequence>MATGLSALLLLVVWTLIQGMLLPPHNVTLTSENFHIFLRWEPGHGSHSGNQYEVESCSRSSNWTKVDTCWKNSTRSFWTCKLFFEDIHILYWARVRAVNGVNVSKWVISNELQPYRDTIVGPLKLMLWSQDQNLTVDISIPLTPYQRKNGSYKSVQKVLSKLRFVLRLYEEGVFLLEVICKPKGKKTQHTFQYLKPNTNYCIRAREEDPAKRKEAVQCTKTKLSPRNFLWDLVVALIVFTVLLLLGAAGLYFLKLYVYPSISEIPFPRILTVLNEEPNMKVCTKASACDLEGDSFSLISVTGLSSRSHFTTEQKKPQTQLLPRGYHAQKVDEYCANGFDLVYHESKTSCSSSNKLSFAGAVDSEASLSSAGLVKGNNSSEGQYMSTLKTQLPDSFLVSPKKPSPVSTDLVQDGYTSDSHYQTGSGTPTPLNLQIYSIRTSLVSESINSIPSYHSGATFSKDLKKKISSMRTEWPPLCWVDIPLSSVKLQASEKTGGHLVPSLGDLCKCSLPTMKDYSVQKASLGQSAKACQEYLPVSQEQRDLLEHTDCSNDASSDSSPEANSTTKKASFGYELHPQAWSCTQ</sequence>
<evidence type="ECO:0000313" key="5">
    <source>
        <dbReference type="EMBL" id="KYO45097.1"/>
    </source>
</evidence>
<keyword evidence="6" id="KW-1185">Reference proteome</keyword>
<protein>
    <recommendedName>
        <fullName evidence="4">Fibronectin type-III domain-containing protein</fullName>
    </recommendedName>
</protein>
<dbReference type="PANTHER" id="PTHR20859:SF84">
    <property type="entry name" value="INTERFERON ALPHA_BETA RECEPTOR 2"/>
    <property type="match status" value="1"/>
</dbReference>
<feature type="compositionally biased region" description="Polar residues" evidence="1">
    <location>
        <begin position="550"/>
        <end position="567"/>
    </location>
</feature>
<keyword evidence="3" id="KW-0732">Signal</keyword>
<evidence type="ECO:0000259" key="4">
    <source>
        <dbReference type="PROSITE" id="PS50853"/>
    </source>
</evidence>
<dbReference type="AlphaFoldDB" id="A0A151P7M7"/>
<dbReference type="InterPro" id="IPR036116">
    <property type="entry name" value="FN3_sf"/>
</dbReference>
<dbReference type="Pfam" id="PF01108">
    <property type="entry name" value="Tissue_fac"/>
    <property type="match status" value="1"/>
</dbReference>
<keyword evidence="2" id="KW-1133">Transmembrane helix</keyword>
<dbReference type="Proteomes" id="UP000050525">
    <property type="component" value="Unassembled WGS sequence"/>
</dbReference>
<dbReference type="Pfam" id="PF09294">
    <property type="entry name" value="Interfer-bind"/>
    <property type="match status" value="1"/>
</dbReference>
<dbReference type="EMBL" id="AKHW03000635">
    <property type="protein sequence ID" value="KYO45097.1"/>
    <property type="molecule type" value="Genomic_DNA"/>
</dbReference>
<proteinExistence type="predicted"/>
<dbReference type="Gene3D" id="2.60.40.10">
    <property type="entry name" value="Immunoglobulins"/>
    <property type="match status" value="1"/>
</dbReference>
<dbReference type="InterPro" id="IPR015373">
    <property type="entry name" value="Interferon/interleukin_rcp_dom"/>
</dbReference>
<dbReference type="PROSITE" id="PS50853">
    <property type="entry name" value="FN3"/>
    <property type="match status" value="1"/>
</dbReference>
<comment type="caution">
    <text evidence="5">The sequence shown here is derived from an EMBL/GenBank/DDBJ whole genome shotgun (WGS) entry which is preliminary data.</text>
</comment>
<dbReference type="CDD" id="cd00063">
    <property type="entry name" value="FN3"/>
    <property type="match status" value="1"/>
</dbReference>
<reference evidence="5 6" key="1">
    <citation type="journal article" date="2012" name="Genome Biol.">
        <title>Sequencing three crocodilian genomes to illuminate the evolution of archosaurs and amniotes.</title>
        <authorList>
            <person name="St John J.A."/>
            <person name="Braun E.L."/>
            <person name="Isberg S.R."/>
            <person name="Miles L.G."/>
            <person name="Chong A.Y."/>
            <person name="Gongora J."/>
            <person name="Dalzell P."/>
            <person name="Moran C."/>
            <person name="Bed'hom B."/>
            <person name="Abzhanov A."/>
            <person name="Burgess S.C."/>
            <person name="Cooksey A.M."/>
            <person name="Castoe T.A."/>
            <person name="Crawford N.G."/>
            <person name="Densmore L.D."/>
            <person name="Drew J.C."/>
            <person name="Edwards S.V."/>
            <person name="Faircloth B.C."/>
            <person name="Fujita M.K."/>
            <person name="Greenwold M.J."/>
            <person name="Hoffmann F.G."/>
            <person name="Howard J.M."/>
            <person name="Iguchi T."/>
            <person name="Janes D.E."/>
            <person name="Khan S.Y."/>
            <person name="Kohno S."/>
            <person name="de Koning A.J."/>
            <person name="Lance S.L."/>
            <person name="McCarthy F.M."/>
            <person name="McCormack J.E."/>
            <person name="Merchant M.E."/>
            <person name="Peterson D.G."/>
            <person name="Pollock D.D."/>
            <person name="Pourmand N."/>
            <person name="Raney B.J."/>
            <person name="Roessler K.A."/>
            <person name="Sanford J.R."/>
            <person name="Sawyer R.H."/>
            <person name="Schmidt C.J."/>
            <person name="Triplett E.W."/>
            <person name="Tuberville T.D."/>
            <person name="Venegas-Anaya M."/>
            <person name="Howard J.T."/>
            <person name="Jarvis E.D."/>
            <person name="Guillette L.J.Jr."/>
            <person name="Glenn T.C."/>
            <person name="Green R.E."/>
            <person name="Ray D.A."/>
        </authorList>
    </citation>
    <scope>NUCLEOTIDE SEQUENCE [LARGE SCALE GENOMIC DNA]</scope>
    <source>
        <strain evidence="5">KSC_2009_1</strain>
    </source>
</reference>
<dbReference type="InterPro" id="IPR003961">
    <property type="entry name" value="FN3_dom"/>
</dbReference>
<accession>A0A151P7M7</accession>
<dbReference type="STRING" id="8496.A0A151P7M7"/>